<dbReference type="GO" id="GO:0004222">
    <property type="term" value="F:metalloendopeptidase activity"/>
    <property type="evidence" value="ECO:0007669"/>
    <property type="project" value="InterPro"/>
</dbReference>
<dbReference type="InterPro" id="IPR001567">
    <property type="entry name" value="Pept_M3A_M3B_dom"/>
</dbReference>
<dbReference type="GO" id="GO:0005739">
    <property type="term" value="C:mitochondrion"/>
    <property type="evidence" value="ECO:0007669"/>
    <property type="project" value="UniProtKB-SubCell"/>
</dbReference>
<evidence type="ECO:0000256" key="7">
    <source>
        <dbReference type="ARBA" id="ARBA00022946"/>
    </source>
</evidence>
<evidence type="ECO:0000259" key="11">
    <source>
        <dbReference type="Pfam" id="PF01432"/>
    </source>
</evidence>
<keyword evidence="5 10" id="KW-0378">Hydrolase</keyword>
<evidence type="ECO:0000256" key="6">
    <source>
        <dbReference type="ARBA" id="ARBA00022833"/>
    </source>
</evidence>
<dbReference type="Proteomes" id="UP001353858">
    <property type="component" value="Unassembled WGS sequence"/>
</dbReference>
<evidence type="ECO:0000256" key="9">
    <source>
        <dbReference type="ARBA" id="ARBA00023128"/>
    </source>
</evidence>
<comment type="similarity">
    <text evidence="2 10">Belongs to the peptidase M3 family.</text>
</comment>
<organism evidence="12 13">
    <name type="scientific">Aquatica leii</name>
    <dbReference type="NCBI Taxonomy" id="1421715"/>
    <lineage>
        <taxon>Eukaryota</taxon>
        <taxon>Metazoa</taxon>
        <taxon>Ecdysozoa</taxon>
        <taxon>Arthropoda</taxon>
        <taxon>Hexapoda</taxon>
        <taxon>Insecta</taxon>
        <taxon>Pterygota</taxon>
        <taxon>Neoptera</taxon>
        <taxon>Endopterygota</taxon>
        <taxon>Coleoptera</taxon>
        <taxon>Polyphaga</taxon>
        <taxon>Elateriformia</taxon>
        <taxon>Elateroidea</taxon>
        <taxon>Lampyridae</taxon>
        <taxon>Luciolinae</taxon>
        <taxon>Aquatica</taxon>
    </lineage>
</organism>
<keyword evidence="4 10" id="KW-0479">Metal-binding</keyword>
<dbReference type="InterPro" id="IPR024079">
    <property type="entry name" value="MetalloPept_cat_dom_sf"/>
</dbReference>
<dbReference type="Gene3D" id="3.40.390.10">
    <property type="entry name" value="Collagenase (Catalytic Domain)"/>
    <property type="match status" value="1"/>
</dbReference>
<sequence length="802" mass="91419">MNKIVSRQFHNLLKSLTTHFSTWTPLAATFNSRPDHKLNLKIFKKDVGLFDVPQLDSYDGFFELKNECIFKTDLLTAEVTSNNRTRKIVEVFDELSDTLCKVADLAEFIRLAHPSKTYTDAAESASATISTIVERLNTDRALYSALNDVIQYGDKFPTNEFDDLMARLFLFDFEQSGIHLPENERNKVVTLNNALLQLGQQFVAACGNVRVVDKRNLSRDTENLFTTDGHNVIVSGLCSDTADSQTREMAYKIYLYPDMHQDALLTEILQKRHELAQICGFPTYSHRALKGSTVETPESVMEFLDTLSVGLTDRAAEDFTIMDHMKRRENIASSPLQVWDTAYFTKKAKQEIFDVHSTEYSAYFSLGSCMEGLNTLFTELYGISLVVKEIMPGECWSLDVYKIEVTHETEGLLGYIYCDFYERTGKLCQDCHFTIRGGKLLADGSYQHPIVVLMLNLPLPQWSSPTLLSPSMVDALFHEMGHAMHSMLARTRYQHVTGTRCSTDFAEVPSILMEYFCNDPRVLKTFARHFQTKQPMPDEMIQRLCASKNLFMASEMQMQLFYSALDQIYHGAHPLSGSTTDVLAEVQQKYYGVPYIENTAWQLRFSHLVGYGAKYYSYLVSRSLASCIWQNYFENDPLNRLQGNRLRHELLSFGGSKSPRNLVADFLQKELTNDLLVNSLITEIDSKQYQIDFLKNNKAVLKHEAKANRFKKDSIVKNTGIKKNKYAYCNIKRAYVAMKITKSCLNTILSEKKVCKTETKDLDDYVNSFEDSDSQSTIDSDLIRSDILDGSIISISDDSNCD</sequence>
<name>A0AAN7S5Y0_9COLE</name>
<comment type="cofactor">
    <cofactor evidence="10">
        <name>Zn(2+)</name>
        <dbReference type="ChEBI" id="CHEBI:29105"/>
    </cofactor>
    <text evidence="10">Binds 1 zinc ion.</text>
</comment>
<dbReference type="SUPFAM" id="SSF55486">
    <property type="entry name" value="Metalloproteases ('zincins'), catalytic domain"/>
    <property type="match status" value="1"/>
</dbReference>
<dbReference type="PANTHER" id="PTHR11804">
    <property type="entry name" value="PROTEASE M3 THIMET OLIGOPEPTIDASE-RELATED"/>
    <property type="match status" value="1"/>
</dbReference>
<evidence type="ECO:0000256" key="2">
    <source>
        <dbReference type="ARBA" id="ARBA00006040"/>
    </source>
</evidence>
<dbReference type="Pfam" id="PF01432">
    <property type="entry name" value="Peptidase_M3"/>
    <property type="match status" value="1"/>
</dbReference>
<evidence type="ECO:0000256" key="1">
    <source>
        <dbReference type="ARBA" id="ARBA00004173"/>
    </source>
</evidence>
<reference evidence="13" key="1">
    <citation type="submission" date="2023-01" db="EMBL/GenBank/DDBJ databases">
        <title>Key to firefly adult light organ development and bioluminescence: homeobox transcription factors regulate luciferase expression and transportation to peroxisome.</title>
        <authorList>
            <person name="Fu X."/>
        </authorList>
    </citation>
    <scope>NUCLEOTIDE SEQUENCE [LARGE SCALE GENOMIC DNA]</scope>
</reference>
<comment type="caution">
    <text evidence="12">The sequence shown here is derived from an EMBL/GenBank/DDBJ whole genome shotgun (WGS) entry which is preliminary data.</text>
</comment>
<protein>
    <recommendedName>
        <fullName evidence="11">Peptidase M3A/M3B catalytic domain-containing protein</fullName>
    </recommendedName>
</protein>
<gene>
    <name evidence="12" type="ORF">RN001_016000</name>
</gene>
<dbReference type="GO" id="GO:0006518">
    <property type="term" value="P:peptide metabolic process"/>
    <property type="evidence" value="ECO:0007669"/>
    <property type="project" value="TreeGrafter"/>
</dbReference>
<keyword evidence="3 10" id="KW-0645">Protease</keyword>
<keyword evidence="13" id="KW-1185">Reference proteome</keyword>
<evidence type="ECO:0000256" key="3">
    <source>
        <dbReference type="ARBA" id="ARBA00022670"/>
    </source>
</evidence>
<proteinExistence type="inferred from homology"/>
<dbReference type="InterPro" id="IPR024077">
    <property type="entry name" value="Neurolysin/TOP_dom2"/>
</dbReference>
<evidence type="ECO:0000313" key="13">
    <source>
        <dbReference type="Proteomes" id="UP001353858"/>
    </source>
</evidence>
<dbReference type="Gene3D" id="1.10.1370.10">
    <property type="entry name" value="Neurolysin, domain 3"/>
    <property type="match status" value="1"/>
</dbReference>
<dbReference type="CDD" id="cd06457">
    <property type="entry name" value="M3A_MIP"/>
    <property type="match status" value="1"/>
</dbReference>
<dbReference type="EMBL" id="JARPUR010000008">
    <property type="protein sequence ID" value="KAK4871876.1"/>
    <property type="molecule type" value="Genomic_DNA"/>
</dbReference>
<accession>A0AAN7S5Y0</accession>
<comment type="subcellular location">
    <subcellularLocation>
        <location evidence="1">Mitochondrion</location>
    </subcellularLocation>
</comment>
<evidence type="ECO:0000256" key="8">
    <source>
        <dbReference type="ARBA" id="ARBA00023049"/>
    </source>
</evidence>
<dbReference type="GO" id="GO:0046872">
    <property type="term" value="F:metal ion binding"/>
    <property type="evidence" value="ECO:0007669"/>
    <property type="project" value="UniProtKB-UniRule"/>
</dbReference>
<keyword evidence="7" id="KW-0809">Transit peptide</keyword>
<dbReference type="InterPro" id="IPR033851">
    <property type="entry name" value="M3A_MIP"/>
</dbReference>
<dbReference type="AlphaFoldDB" id="A0AAN7S5Y0"/>
<evidence type="ECO:0000256" key="4">
    <source>
        <dbReference type="ARBA" id="ARBA00022723"/>
    </source>
</evidence>
<keyword evidence="6 10" id="KW-0862">Zinc</keyword>
<evidence type="ECO:0000256" key="10">
    <source>
        <dbReference type="RuleBase" id="RU003435"/>
    </source>
</evidence>
<keyword evidence="9" id="KW-0496">Mitochondrion</keyword>
<evidence type="ECO:0000256" key="5">
    <source>
        <dbReference type="ARBA" id="ARBA00022801"/>
    </source>
</evidence>
<evidence type="ECO:0000313" key="12">
    <source>
        <dbReference type="EMBL" id="KAK4871876.1"/>
    </source>
</evidence>
<dbReference type="PANTHER" id="PTHR11804:SF79">
    <property type="entry name" value="MITOCHONDRIAL INTERMEDIATE PEPTIDASE"/>
    <property type="match status" value="1"/>
</dbReference>
<keyword evidence="8 10" id="KW-0482">Metalloprotease</keyword>
<dbReference type="FunFam" id="3.40.390.10:FF:000013">
    <property type="entry name" value="Mitochondrial intermediate peptidase"/>
    <property type="match status" value="1"/>
</dbReference>
<feature type="domain" description="Peptidase M3A/M3B catalytic" evidence="11">
    <location>
        <begin position="241"/>
        <end position="675"/>
    </location>
</feature>
<dbReference type="InterPro" id="IPR045090">
    <property type="entry name" value="Pept_M3A_M3B"/>
</dbReference>
<dbReference type="GO" id="GO:0006627">
    <property type="term" value="P:protein processing involved in protein targeting to mitochondrion"/>
    <property type="evidence" value="ECO:0007669"/>
    <property type="project" value="TreeGrafter"/>
</dbReference>